<accession>A0AAI9U341</accession>
<organism evidence="1 2">
    <name type="scientific">Colletotrichum cuscutae</name>
    <dbReference type="NCBI Taxonomy" id="1209917"/>
    <lineage>
        <taxon>Eukaryota</taxon>
        <taxon>Fungi</taxon>
        <taxon>Dikarya</taxon>
        <taxon>Ascomycota</taxon>
        <taxon>Pezizomycotina</taxon>
        <taxon>Sordariomycetes</taxon>
        <taxon>Hypocreomycetidae</taxon>
        <taxon>Glomerellales</taxon>
        <taxon>Glomerellaceae</taxon>
        <taxon>Colletotrichum</taxon>
        <taxon>Colletotrichum acutatum species complex</taxon>
    </lineage>
</organism>
<proteinExistence type="predicted"/>
<name>A0AAI9U341_9PEZI</name>
<dbReference type="AlphaFoldDB" id="A0AAI9U341"/>
<comment type="caution">
    <text evidence="1">The sequence shown here is derived from an EMBL/GenBank/DDBJ whole genome shotgun (WGS) entry which is preliminary data.</text>
</comment>
<keyword evidence="2" id="KW-1185">Reference proteome</keyword>
<dbReference type="EMBL" id="MPDP01000304">
    <property type="protein sequence ID" value="KAK1450745.1"/>
    <property type="molecule type" value="Genomic_DNA"/>
</dbReference>
<protein>
    <submittedName>
        <fullName evidence="1">Uncharacterized protein</fullName>
    </submittedName>
</protein>
<gene>
    <name evidence="1" type="ORF">CCUS01_02202</name>
</gene>
<sequence length="42" mass="5092">KKRPFPSLIQKYNNKYSISIKLSILYYYKIFLKIPNLVTLNK</sequence>
<feature type="non-terminal residue" evidence="1">
    <location>
        <position position="1"/>
    </location>
</feature>
<dbReference type="Proteomes" id="UP001239213">
    <property type="component" value="Unassembled WGS sequence"/>
</dbReference>
<reference evidence="1" key="1">
    <citation type="submission" date="2016-11" db="EMBL/GenBank/DDBJ databases">
        <title>The genome sequence of Colletotrichum cuscutae.</title>
        <authorList>
            <person name="Baroncelli R."/>
        </authorList>
    </citation>
    <scope>NUCLEOTIDE SEQUENCE</scope>
    <source>
        <strain evidence="1">IMI 304802</strain>
    </source>
</reference>
<evidence type="ECO:0000313" key="1">
    <source>
        <dbReference type="EMBL" id="KAK1450745.1"/>
    </source>
</evidence>
<evidence type="ECO:0000313" key="2">
    <source>
        <dbReference type="Proteomes" id="UP001239213"/>
    </source>
</evidence>